<dbReference type="AlphaFoldDB" id="A0A0C2JZY2"/>
<dbReference type="Proteomes" id="UP000031668">
    <property type="component" value="Unassembled WGS sequence"/>
</dbReference>
<proteinExistence type="predicted"/>
<accession>A0A0C2JZY2</accession>
<protein>
    <submittedName>
        <fullName evidence="1">Uncharacterized protein</fullName>
    </submittedName>
</protein>
<gene>
    <name evidence="1" type="ORF">RF11_02519</name>
</gene>
<keyword evidence="2" id="KW-1185">Reference proteome</keyword>
<reference evidence="1 2" key="1">
    <citation type="journal article" date="2014" name="Genome Biol. Evol.">
        <title>The genome of the myxosporean Thelohanellus kitauei shows adaptations to nutrient acquisition within its fish host.</title>
        <authorList>
            <person name="Yang Y."/>
            <person name="Xiong J."/>
            <person name="Zhou Z."/>
            <person name="Huo F."/>
            <person name="Miao W."/>
            <person name="Ran C."/>
            <person name="Liu Y."/>
            <person name="Zhang J."/>
            <person name="Feng J."/>
            <person name="Wang M."/>
            <person name="Wang M."/>
            <person name="Wang L."/>
            <person name="Yao B."/>
        </authorList>
    </citation>
    <scope>NUCLEOTIDE SEQUENCE [LARGE SCALE GENOMIC DNA]</scope>
    <source>
        <strain evidence="1">Wuqing</strain>
    </source>
</reference>
<sequence length="115" mass="13224">MGIEKLIMVSTDGLLSENECIFNEYHQVLEKLFEHSTTEDHKIKPETYRAVTRLYRIHSSRIVKNCFKVILSPRKTSLVKGCGNLLHTVNSGERNVIGTHVKITYGLVCLNWKNH</sequence>
<name>A0A0C2JZY2_THEKT</name>
<evidence type="ECO:0000313" key="2">
    <source>
        <dbReference type="Proteomes" id="UP000031668"/>
    </source>
</evidence>
<comment type="caution">
    <text evidence="1">The sequence shown here is derived from an EMBL/GenBank/DDBJ whole genome shotgun (WGS) entry which is preliminary data.</text>
</comment>
<dbReference type="EMBL" id="JWZT01000004">
    <property type="protein sequence ID" value="KII75228.1"/>
    <property type="molecule type" value="Genomic_DNA"/>
</dbReference>
<organism evidence="1 2">
    <name type="scientific">Thelohanellus kitauei</name>
    <name type="common">Myxosporean</name>
    <dbReference type="NCBI Taxonomy" id="669202"/>
    <lineage>
        <taxon>Eukaryota</taxon>
        <taxon>Metazoa</taxon>
        <taxon>Cnidaria</taxon>
        <taxon>Myxozoa</taxon>
        <taxon>Myxosporea</taxon>
        <taxon>Bivalvulida</taxon>
        <taxon>Platysporina</taxon>
        <taxon>Myxobolidae</taxon>
        <taxon>Thelohanellus</taxon>
    </lineage>
</organism>
<evidence type="ECO:0000313" key="1">
    <source>
        <dbReference type="EMBL" id="KII75228.1"/>
    </source>
</evidence>